<keyword evidence="3" id="KW-1185">Reference proteome</keyword>
<organism evidence="2 3">
    <name type="scientific">Araneus ventricosus</name>
    <name type="common">Orbweaver spider</name>
    <name type="synonym">Epeira ventricosa</name>
    <dbReference type="NCBI Taxonomy" id="182803"/>
    <lineage>
        <taxon>Eukaryota</taxon>
        <taxon>Metazoa</taxon>
        <taxon>Ecdysozoa</taxon>
        <taxon>Arthropoda</taxon>
        <taxon>Chelicerata</taxon>
        <taxon>Arachnida</taxon>
        <taxon>Araneae</taxon>
        <taxon>Araneomorphae</taxon>
        <taxon>Entelegynae</taxon>
        <taxon>Araneoidea</taxon>
        <taxon>Araneidae</taxon>
        <taxon>Araneus</taxon>
    </lineage>
</organism>
<dbReference type="OrthoDB" id="8037975at2759"/>
<proteinExistence type="predicted"/>
<evidence type="ECO:0000313" key="2">
    <source>
        <dbReference type="EMBL" id="GBM00244.1"/>
    </source>
</evidence>
<sequence>MSRRTRSLLLTSDKLLKPQVQHSVPEEINLKRKEAKKYYDRNSKQLPELEICKEVFLCVPTTSKEDDKRKRGSIVGVHNSRSYDMNTEDKENG</sequence>
<name>A0A4Y2C881_ARAVE</name>
<dbReference type="Proteomes" id="UP000499080">
    <property type="component" value="Unassembled WGS sequence"/>
</dbReference>
<evidence type="ECO:0000256" key="1">
    <source>
        <dbReference type="SAM" id="MobiDB-lite"/>
    </source>
</evidence>
<evidence type="ECO:0000313" key="3">
    <source>
        <dbReference type="Proteomes" id="UP000499080"/>
    </source>
</evidence>
<reference evidence="2 3" key="1">
    <citation type="journal article" date="2019" name="Sci. Rep.">
        <title>Orb-weaving spider Araneus ventricosus genome elucidates the spidroin gene catalogue.</title>
        <authorList>
            <person name="Kono N."/>
            <person name="Nakamura H."/>
            <person name="Ohtoshi R."/>
            <person name="Moran D.A.P."/>
            <person name="Shinohara A."/>
            <person name="Yoshida Y."/>
            <person name="Fujiwara M."/>
            <person name="Mori M."/>
            <person name="Tomita M."/>
            <person name="Arakawa K."/>
        </authorList>
    </citation>
    <scope>NUCLEOTIDE SEQUENCE [LARGE SCALE GENOMIC DNA]</scope>
</reference>
<dbReference type="EMBL" id="BGPR01000155">
    <property type="protein sequence ID" value="GBM00244.1"/>
    <property type="molecule type" value="Genomic_DNA"/>
</dbReference>
<feature type="region of interest" description="Disordered" evidence="1">
    <location>
        <begin position="63"/>
        <end position="93"/>
    </location>
</feature>
<dbReference type="AlphaFoldDB" id="A0A4Y2C881"/>
<gene>
    <name evidence="2" type="ORF">AVEN_32598_1</name>
</gene>
<accession>A0A4Y2C881</accession>
<protein>
    <submittedName>
        <fullName evidence="2">Uncharacterized protein</fullName>
    </submittedName>
</protein>
<comment type="caution">
    <text evidence="2">The sequence shown here is derived from an EMBL/GenBank/DDBJ whole genome shotgun (WGS) entry which is preliminary data.</text>
</comment>